<evidence type="ECO:0000313" key="3">
    <source>
        <dbReference type="Proteomes" id="UP001597557"/>
    </source>
</evidence>
<organism evidence="2 3">
    <name type="scientific">Mucilaginibacter ximonensis</name>
    <dbReference type="NCBI Taxonomy" id="538021"/>
    <lineage>
        <taxon>Bacteria</taxon>
        <taxon>Pseudomonadati</taxon>
        <taxon>Bacteroidota</taxon>
        <taxon>Sphingobacteriia</taxon>
        <taxon>Sphingobacteriales</taxon>
        <taxon>Sphingobacteriaceae</taxon>
        <taxon>Mucilaginibacter</taxon>
    </lineage>
</organism>
<dbReference type="Proteomes" id="UP001597557">
    <property type="component" value="Unassembled WGS sequence"/>
</dbReference>
<dbReference type="EMBL" id="JBHUPD010000001">
    <property type="protein sequence ID" value="MFD2872259.1"/>
    <property type="molecule type" value="Genomic_DNA"/>
</dbReference>
<reference evidence="3" key="1">
    <citation type="journal article" date="2019" name="Int. J. Syst. Evol. Microbiol.">
        <title>The Global Catalogue of Microorganisms (GCM) 10K type strain sequencing project: providing services to taxonomists for standard genome sequencing and annotation.</title>
        <authorList>
            <consortium name="The Broad Institute Genomics Platform"/>
            <consortium name="The Broad Institute Genome Sequencing Center for Infectious Disease"/>
            <person name="Wu L."/>
            <person name="Ma J."/>
        </authorList>
    </citation>
    <scope>NUCLEOTIDE SEQUENCE [LARGE SCALE GENOMIC DNA]</scope>
    <source>
        <strain evidence="3">KCTC 22437</strain>
    </source>
</reference>
<evidence type="ECO:0000259" key="1">
    <source>
        <dbReference type="Pfam" id="PF19838"/>
    </source>
</evidence>
<comment type="caution">
    <text evidence="2">The sequence shown here is derived from an EMBL/GenBank/DDBJ whole genome shotgun (WGS) entry which is preliminary data.</text>
</comment>
<protein>
    <submittedName>
        <fullName evidence="2">LPS assembly protein LptD</fullName>
    </submittedName>
</protein>
<dbReference type="Pfam" id="PF19838">
    <property type="entry name" value="LptD_2"/>
    <property type="match status" value="1"/>
</dbReference>
<proteinExistence type="predicted"/>
<accession>A0ABW5YA50</accession>
<feature type="domain" description="LPS-assembly protein LptD central" evidence="1">
    <location>
        <begin position="264"/>
        <end position="740"/>
    </location>
</feature>
<name>A0ABW5YA50_9SPHI</name>
<dbReference type="InterPro" id="IPR045659">
    <property type="entry name" value="LptD_2"/>
</dbReference>
<evidence type="ECO:0000313" key="2">
    <source>
        <dbReference type="EMBL" id="MFD2872259.1"/>
    </source>
</evidence>
<sequence>MKFVNLSFLFALILIVNLIAFAHKGRAIRFRSTADTIIQLDSTDKFPRITAKLKKTKRTYKAKNDTVPGIIAGDTIKKDTSKKRSPSGKLVLSNDTTKRRIPLEDTTKKGSNLDSDIKEIADSSYNDIKTQISYRIGNARVTYGDFELDAEYIRIDRKNHLIFASGMHDKKGRYIGRPISKQGKESPVTSDSLLFNYATKIGKIYNPYTEQDGNYISHGEAKRLNEDEVAYHNVIFSACDKPSRGETPDYGIVITKGIGEQKRIISGPAYLEIEGVPIPIGIPFGFFPKPNTRSSGIMLPTFGEDATLGFFLRDFGYYLALSDYADLTNLGTYYSNGSYEVSSALNYMNRYKYNGNLTLAYSSHNYGLAGDPPHKDFHINWQHSQNPNASPGSTFSASVNAGTSSFYQNNPASTGYNLQQLTQNNLRSSISYSRTWAGTPFNLTTSIDHSQDLTNKTVSLTLPNINFSMSSINPFASKDQVDVPKWYQKITLAYNMTATNTLTNVPESQLFKSETLTKRMQNGIQHQIPVGLSLNVFKYFQFNINTNYTERWYFQSIYKHYARADSLATDTIPGFKRAGNYNVSTGLSTKIYGTFNFKNSRLKAIRHVITPNIAFSYSPDYSSLERSYNRIIVSNATVPYPVVSQRYSIFSNSSIGYPGGGTQAGLNFSIDNNIEAKFRAKSTDTSQTDKKVQLLQSLAFSTFYNFAADSFKLQPIALSGHTGFFGDKVNVSFSGSFDPYVTKVYDTVASGRVFAYARKFNRYTWLDGKIPRLTNFNLSISGTLNPAAFHPSAVNNNNMMAGQFNPNLPNTLNNTTEAQRQSLALLNSDPSAYVDFNIPWNLSINYSFTYGDAYTSSQHVNTVMLSGDFSLTPKWKIQFNTNYDLQAKQLSSATSFAIYRDLHCWDLSINWLPFGFYKSYNVTLKVKSDILQALKLSKRSDYTSNANFNNY</sequence>
<keyword evidence="3" id="KW-1185">Reference proteome</keyword>
<gene>
    <name evidence="2" type="ORF">ACFS5N_07265</name>
</gene>
<dbReference type="RefSeq" id="WP_377183724.1">
    <property type="nucleotide sequence ID" value="NZ_JBHUPD010000001.1"/>
</dbReference>